<dbReference type="AlphaFoldDB" id="A0A418Q955"/>
<evidence type="ECO:0000313" key="3">
    <source>
        <dbReference type="Proteomes" id="UP000285278"/>
    </source>
</evidence>
<protein>
    <submittedName>
        <fullName evidence="2">Aminotransferase class I/II-fold pyridoxal phosphate-dependent enzyme</fullName>
    </submittedName>
</protein>
<proteinExistence type="predicted"/>
<feature type="region of interest" description="Disordered" evidence="1">
    <location>
        <begin position="428"/>
        <end position="448"/>
    </location>
</feature>
<accession>A0A418Q955</accession>
<evidence type="ECO:0000313" key="2">
    <source>
        <dbReference type="EMBL" id="RIX36265.1"/>
    </source>
</evidence>
<dbReference type="InterPro" id="IPR015422">
    <property type="entry name" value="PyrdxlP-dep_Trfase_small"/>
</dbReference>
<dbReference type="STRING" id="1451189.CFAL_11240"/>
<dbReference type="InterPro" id="IPR015421">
    <property type="entry name" value="PyrdxlP-dep_Trfase_major"/>
</dbReference>
<dbReference type="InterPro" id="IPR015424">
    <property type="entry name" value="PyrdxlP-dep_Trfase"/>
</dbReference>
<dbReference type="CDD" id="cd00609">
    <property type="entry name" value="AAT_like"/>
    <property type="match status" value="1"/>
</dbReference>
<sequence>MKLENINRDQLLAVQDEVKAAYQELKDRNLNLDLTRGKPSTEQLDFSTDLLSLPGESYRTPAGTDTRNYGGLTGITELRELWADVLGIPADNVFAGDASSLNIMFDLISWSYTFGNNDSPKPWAVEDDLKWICPVPGYDRHHSITELFGFEMVTVPLTDEGPDMDKVRELVKDPAVKGMWTVPMFSNPTGVTYSEKIARELAEMETAAPDFRIVWDNAYAVHTLTNEFPDVINILDVAEKAGNPNRFWFMSSTSKITLAGAGVAFFASSKENLDWYSSIAGVRGIGPNKINQLAHLQFLESPEGVRALMRKHAGVLGPKFTRVVEVLERRLGDMHVAEWTVPEGGYFISVNVVDGTASRVVELAKEAGVSLTAAGATYPLKKDPNDRNLRLAPSMPTMDDLEVAMDGFATCVLLAAIEAVNEGGAVDADGQAGAPHTAEDGAEGGIAH</sequence>
<keyword evidence="2" id="KW-0032">Aminotransferase</keyword>
<keyword evidence="3" id="KW-1185">Reference proteome</keyword>
<dbReference type="OrthoDB" id="9802328at2"/>
<dbReference type="PANTHER" id="PTHR43799">
    <property type="entry name" value="AMINOTRANSFERASE, PUTATIVE-RELATED"/>
    <property type="match status" value="1"/>
</dbReference>
<dbReference type="PANTHER" id="PTHR43799:SF1">
    <property type="entry name" value="ASPARTATE AMINOTRANSFERASE"/>
    <property type="match status" value="1"/>
</dbReference>
<evidence type="ECO:0000256" key="1">
    <source>
        <dbReference type="SAM" id="MobiDB-lite"/>
    </source>
</evidence>
<keyword evidence="2" id="KW-0808">Transferase</keyword>
<dbReference type="Proteomes" id="UP000285278">
    <property type="component" value="Unassembled WGS sequence"/>
</dbReference>
<name>A0A418Q955_9CORY</name>
<organism evidence="2 3">
    <name type="scientific">Corynebacterium falsenii</name>
    <dbReference type="NCBI Taxonomy" id="108486"/>
    <lineage>
        <taxon>Bacteria</taxon>
        <taxon>Bacillati</taxon>
        <taxon>Actinomycetota</taxon>
        <taxon>Actinomycetes</taxon>
        <taxon>Mycobacteriales</taxon>
        <taxon>Corynebacteriaceae</taxon>
        <taxon>Corynebacterium</taxon>
    </lineage>
</organism>
<dbReference type="Gene3D" id="3.90.1150.10">
    <property type="entry name" value="Aspartate Aminotransferase, domain 1"/>
    <property type="match status" value="1"/>
</dbReference>
<gene>
    <name evidence="2" type="ORF">D3M95_03105</name>
</gene>
<reference evidence="2 3" key="1">
    <citation type="submission" date="2018-09" db="EMBL/GenBank/DDBJ databases">
        <title>Optimization and identification of Corynebacterium falsenii FN1-14 from fish paste.</title>
        <authorList>
            <person name="Daroonpunt R."/>
            <person name="Tanasupawat S."/>
        </authorList>
    </citation>
    <scope>NUCLEOTIDE SEQUENCE [LARGE SCALE GENOMIC DNA]</scope>
    <source>
        <strain evidence="2 3">FN1-14</strain>
    </source>
</reference>
<dbReference type="SUPFAM" id="SSF53383">
    <property type="entry name" value="PLP-dependent transferases"/>
    <property type="match status" value="1"/>
</dbReference>
<dbReference type="RefSeq" id="WP_025403775.1">
    <property type="nucleotide sequence ID" value="NZ_CBCRUA010000002.1"/>
</dbReference>
<comment type="caution">
    <text evidence="2">The sequence shown here is derived from an EMBL/GenBank/DDBJ whole genome shotgun (WGS) entry which is preliminary data.</text>
</comment>
<dbReference type="GO" id="GO:0004069">
    <property type="term" value="F:L-aspartate:2-oxoglutarate aminotransferase activity"/>
    <property type="evidence" value="ECO:0007669"/>
    <property type="project" value="InterPro"/>
</dbReference>
<dbReference type="InterPro" id="IPR024551">
    <property type="entry name" value="AspAT_Ic"/>
</dbReference>
<dbReference type="Pfam" id="PF12897">
    <property type="entry name" value="Asp_aminotransf"/>
    <property type="match status" value="1"/>
</dbReference>
<dbReference type="Gene3D" id="3.40.640.10">
    <property type="entry name" value="Type I PLP-dependent aspartate aminotransferase-like (Major domain)"/>
    <property type="match status" value="1"/>
</dbReference>
<dbReference type="EMBL" id="QXJK01000002">
    <property type="protein sequence ID" value="RIX36265.1"/>
    <property type="molecule type" value="Genomic_DNA"/>
</dbReference>